<gene>
    <name evidence="3" type="ORF">ENR59_01675</name>
</gene>
<dbReference type="AlphaFoldDB" id="A0A7C4ABY1"/>
<feature type="domain" description="Thioesterase" evidence="2">
    <location>
        <begin position="50"/>
        <end position="125"/>
    </location>
</feature>
<proteinExistence type="predicted"/>
<dbReference type="GO" id="GO:0016289">
    <property type="term" value="F:acyl-CoA hydrolase activity"/>
    <property type="evidence" value="ECO:0007669"/>
    <property type="project" value="UniProtKB-ARBA"/>
</dbReference>
<comment type="caution">
    <text evidence="3">The sequence shown here is derived from an EMBL/GenBank/DDBJ whole genome shotgun (WGS) entry which is preliminary data.</text>
</comment>
<protein>
    <submittedName>
        <fullName evidence="3">PaaI family thioesterase</fullName>
    </submittedName>
</protein>
<sequence>MHQQYLAAVRQPGQQVNPLFALLGIQLEHATPQSARLRLPFRKELLQGAGVVAGGVLATLADEAMAHLVIANLEPGQKTATVEMAVRYFRPVINTGLAAEAVLVSKGRRILSLEASVTDDQARLVAKAQASFFILEDKLPPPGASQPGQG</sequence>
<dbReference type="PANTHER" id="PTHR43240">
    <property type="entry name" value="1,4-DIHYDROXY-2-NAPHTHOYL-COA THIOESTERASE 1"/>
    <property type="match status" value="1"/>
</dbReference>
<evidence type="ECO:0000259" key="2">
    <source>
        <dbReference type="Pfam" id="PF03061"/>
    </source>
</evidence>
<keyword evidence="1" id="KW-0378">Hydrolase</keyword>
<dbReference type="InterPro" id="IPR006683">
    <property type="entry name" value="Thioestr_dom"/>
</dbReference>
<dbReference type="NCBIfam" id="TIGR00369">
    <property type="entry name" value="unchar_dom_1"/>
    <property type="match status" value="1"/>
</dbReference>
<name>A0A7C4ABY1_9BACT</name>
<dbReference type="SUPFAM" id="SSF54637">
    <property type="entry name" value="Thioesterase/thiol ester dehydrase-isomerase"/>
    <property type="match status" value="1"/>
</dbReference>
<evidence type="ECO:0000313" key="3">
    <source>
        <dbReference type="EMBL" id="HGG91648.1"/>
    </source>
</evidence>
<dbReference type="Pfam" id="PF03061">
    <property type="entry name" value="4HBT"/>
    <property type="match status" value="1"/>
</dbReference>
<dbReference type="Gene3D" id="3.10.129.10">
    <property type="entry name" value="Hotdog Thioesterase"/>
    <property type="match status" value="1"/>
</dbReference>
<dbReference type="InterPro" id="IPR029069">
    <property type="entry name" value="HotDog_dom_sf"/>
</dbReference>
<evidence type="ECO:0000256" key="1">
    <source>
        <dbReference type="ARBA" id="ARBA00022801"/>
    </source>
</evidence>
<organism evidence="3">
    <name type="scientific">Fundidesulfovibrio putealis</name>
    <dbReference type="NCBI Taxonomy" id="270496"/>
    <lineage>
        <taxon>Bacteria</taxon>
        <taxon>Pseudomonadati</taxon>
        <taxon>Thermodesulfobacteriota</taxon>
        <taxon>Desulfovibrionia</taxon>
        <taxon>Desulfovibrionales</taxon>
        <taxon>Desulfovibrionaceae</taxon>
        <taxon>Fundidesulfovibrio</taxon>
    </lineage>
</organism>
<dbReference type="InterPro" id="IPR003736">
    <property type="entry name" value="PAAI_dom"/>
</dbReference>
<dbReference type="CDD" id="cd03443">
    <property type="entry name" value="PaaI_thioesterase"/>
    <property type="match status" value="1"/>
</dbReference>
<dbReference type="EMBL" id="DSRP01000115">
    <property type="protein sequence ID" value="HGG91648.1"/>
    <property type="molecule type" value="Genomic_DNA"/>
</dbReference>
<accession>A0A7C4ABY1</accession>
<reference evidence="3" key="1">
    <citation type="journal article" date="2020" name="mSystems">
        <title>Genome- and Community-Level Interaction Insights into Carbon Utilization and Element Cycling Functions of Hydrothermarchaeota in Hydrothermal Sediment.</title>
        <authorList>
            <person name="Zhou Z."/>
            <person name="Liu Y."/>
            <person name="Xu W."/>
            <person name="Pan J."/>
            <person name="Luo Z.H."/>
            <person name="Li M."/>
        </authorList>
    </citation>
    <scope>NUCLEOTIDE SEQUENCE [LARGE SCALE GENOMIC DNA]</scope>
    <source>
        <strain evidence="3">SpSt-413</strain>
    </source>
</reference>